<dbReference type="Proteomes" id="UP001158067">
    <property type="component" value="Unassembled WGS sequence"/>
</dbReference>
<comment type="caution">
    <text evidence="1">The sequence shown here is derived from an EMBL/GenBank/DDBJ whole genome shotgun (WGS) entry which is preliminary data.</text>
</comment>
<evidence type="ECO:0000313" key="2">
    <source>
        <dbReference type="Proteomes" id="UP001158067"/>
    </source>
</evidence>
<name>A0ABY1Q329_9BACT</name>
<sequence>MPRLTQSLPKYRKHKASGQAIVNLGGKDHYLGPHNTRASKIQYDRLVSEWLANGRTQISQADDTGAISVVEVLAVFWKFAQVWYVKNGVQAN</sequence>
<dbReference type="EMBL" id="FXUG01000005">
    <property type="protein sequence ID" value="SMP56358.1"/>
    <property type="molecule type" value="Genomic_DNA"/>
</dbReference>
<organism evidence="1 2">
    <name type="scientific">Neorhodopirellula lusitana</name>
    <dbReference type="NCBI Taxonomy" id="445327"/>
    <lineage>
        <taxon>Bacteria</taxon>
        <taxon>Pseudomonadati</taxon>
        <taxon>Planctomycetota</taxon>
        <taxon>Planctomycetia</taxon>
        <taxon>Pirellulales</taxon>
        <taxon>Pirellulaceae</taxon>
        <taxon>Neorhodopirellula</taxon>
    </lineage>
</organism>
<proteinExistence type="predicted"/>
<reference evidence="1 2" key="1">
    <citation type="submission" date="2017-05" db="EMBL/GenBank/DDBJ databases">
        <authorList>
            <person name="Varghese N."/>
            <person name="Submissions S."/>
        </authorList>
    </citation>
    <scope>NUCLEOTIDE SEQUENCE [LARGE SCALE GENOMIC DNA]</scope>
    <source>
        <strain evidence="1 2">DSM 25457</strain>
    </source>
</reference>
<evidence type="ECO:0000313" key="1">
    <source>
        <dbReference type="EMBL" id="SMP56358.1"/>
    </source>
</evidence>
<accession>A0ABY1Q329</accession>
<dbReference type="RefSeq" id="WP_283432609.1">
    <property type="nucleotide sequence ID" value="NZ_FXUG01000005.1"/>
</dbReference>
<gene>
    <name evidence="1" type="ORF">SAMN06265222_105139</name>
</gene>
<protein>
    <submittedName>
        <fullName evidence="1">Uncharacterized protein</fullName>
    </submittedName>
</protein>
<keyword evidence="2" id="KW-1185">Reference proteome</keyword>